<dbReference type="InterPro" id="IPR011009">
    <property type="entry name" value="Kinase-like_dom_sf"/>
</dbReference>
<feature type="domain" description="Fungal-type protein kinase" evidence="2">
    <location>
        <begin position="4"/>
        <end position="73"/>
    </location>
</feature>
<dbReference type="InterPro" id="IPR040976">
    <property type="entry name" value="Pkinase_fungal"/>
</dbReference>
<dbReference type="Proteomes" id="UP001385951">
    <property type="component" value="Unassembled WGS sequence"/>
</dbReference>
<feature type="region of interest" description="Disordered" evidence="1">
    <location>
        <begin position="480"/>
        <end position="566"/>
    </location>
</feature>
<comment type="caution">
    <text evidence="3">The sequence shown here is derived from an EMBL/GenBank/DDBJ whole genome shotgun (WGS) entry which is preliminary data.</text>
</comment>
<feature type="domain" description="Fungal-type protein kinase" evidence="2">
    <location>
        <begin position="174"/>
        <end position="366"/>
    </location>
</feature>
<feature type="compositionally biased region" description="Basic and acidic residues" evidence="1">
    <location>
        <begin position="536"/>
        <end position="548"/>
    </location>
</feature>
<organism evidence="3 4">
    <name type="scientific">Cerrena zonata</name>
    <dbReference type="NCBI Taxonomy" id="2478898"/>
    <lineage>
        <taxon>Eukaryota</taxon>
        <taxon>Fungi</taxon>
        <taxon>Dikarya</taxon>
        <taxon>Basidiomycota</taxon>
        <taxon>Agaricomycotina</taxon>
        <taxon>Agaricomycetes</taxon>
        <taxon>Polyporales</taxon>
        <taxon>Cerrenaceae</taxon>
        <taxon>Cerrena</taxon>
    </lineage>
</organism>
<evidence type="ECO:0000313" key="3">
    <source>
        <dbReference type="EMBL" id="KAK7688393.1"/>
    </source>
</evidence>
<dbReference type="EMBL" id="JASBNA010000011">
    <property type="protein sequence ID" value="KAK7688393.1"/>
    <property type="molecule type" value="Genomic_DNA"/>
</dbReference>
<keyword evidence="4" id="KW-1185">Reference proteome</keyword>
<dbReference type="AlphaFoldDB" id="A0AAW0G4Z3"/>
<dbReference type="Pfam" id="PF17667">
    <property type="entry name" value="Pkinase_fungal"/>
    <property type="match status" value="2"/>
</dbReference>
<dbReference type="PANTHER" id="PTHR38248">
    <property type="entry name" value="FUNK1 6"/>
    <property type="match status" value="1"/>
</dbReference>
<evidence type="ECO:0000256" key="1">
    <source>
        <dbReference type="SAM" id="MobiDB-lite"/>
    </source>
</evidence>
<dbReference type="PANTHER" id="PTHR38248:SF2">
    <property type="entry name" value="FUNK1 11"/>
    <property type="match status" value="1"/>
</dbReference>
<accession>A0AAW0G4Z3</accession>
<proteinExistence type="predicted"/>
<name>A0AAW0G4Z3_9APHY</name>
<dbReference type="SUPFAM" id="SSF56112">
    <property type="entry name" value="Protein kinase-like (PK-like)"/>
    <property type="match status" value="1"/>
</dbReference>
<evidence type="ECO:0000259" key="2">
    <source>
        <dbReference type="Pfam" id="PF17667"/>
    </source>
</evidence>
<evidence type="ECO:0000313" key="4">
    <source>
        <dbReference type="Proteomes" id="UP001385951"/>
    </source>
</evidence>
<reference evidence="3 4" key="1">
    <citation type="submission" date="2022-09" db="EMBL/GenBank/DDBJ databases">
        <authorList>
            <person name="Palmer J.M."/>
        </authorList>
    </citation>
    <scope>NUCLEOTIDE SEQUENCE [LARGE SCALE GENOMIC DNA]</scope>
    <source>
        <strain evidence="3 4">DSM 7382</strain>
    </source>
</reference>
<sequence length="604" mass="68317">MDHQHRQFLFSVLIMGDYARLLRFDPSCIAVSQVIPYRIDPRPLIDFILRYSTMSPVERGYDPTVSPACDAEKALFWERMKEYLEKVKGDNLRKHPDVETLGDNIVKIQVHDASGGIHSYLACKPPSAPINYSPCGRLSRGFIATPAPASVADKDEDTCETEQPELEKGKLFWLKDCWRSDVLEAEARVYAHLKANNVPNLPEIYYAGDVLIGADPQETLNDTLLSDPSTDSWRLPTGIINHMIHYRILQELLIPIDEVENVKELLYAGRDVMITLACAFHRAKLHHCDISKGNIMLPQTRRGDGSRGILIDWDHAKRIGLEAAGDSPILRSETWQFLSIQLLTDATKPHDIFDDIQSLFWSLLYVGVSCFKFTGNYKSRVFDEVFEEPHEILGKVPSGGQMKIAWLLSPPILFKCIPLESFFTTCRQFHRSYQEKLDAAIGSDTGKRELNVFIAAVEANVHALLVHFDTILDNPDINWSGQEANGISSKRRNATAEQRRIRESQASAIKNGIWRGGGKTQSRGDEQRVVNPPINDVKRGKERSRNSLEADDDESPHSKSAKVADDVEINGRKTRKVRVAHDDRIRTVTRPACDRVLRPRTRTC</sequence>
<gene>
    <name evidence="3" type="ORF">QCA50_008766</name>
</gene>
<protein>
    <recommendedName>
        <fullName evidence="2">Fungal-type protein kinase domain-containing protein</fullName>
    </recommendedName>
</protein>